<dbReference type="PRINTS" id="PR00633">
    <property type="entry name" value="RCCNDNSATION"/>
</dbReference>
<evidence type="ECO:0000259" key="3">
    <source>
        <dbReference type="SMART" id="SM00635"/>
    </source>
</evidence>
<comment type="caution">
    <text evidence="4">The sequence shown here is derived from an EMBL/GenBank/DDBJ whole genome shotgun (WGS) entry which is preliminary data.</text>
</comment>
<dbReference type="PROSITE" id="PS51257">
    <property type="entry name" value="PROKAR_LIPOPROTEIN"/>
    <property type="match status" value="1"/>
</dbReference>
<dbReference type="Gene3D" id="2.130.10.30">
    <property type="entry name" value="Regulator of chromosome condensation 1/beta-lactamase-inhibitor protein II"/>
    <property type="match status" value="3"/>
</dbReference>
<name>A0A4Y9SME9_9BURK</name>
<evidence type="ECO:0000256" key="2">
    <source>
        <dbReference type="SAM" id="SignalP"/>
    </source>
</evidence>
<dbReference type="PANTHER" id="PTHR22870:SF408">
    <property type="entry name" value="OS09G0560450 PROTEIN"/>
    <property type="match status" value="1"/>
</dbReference>
<evidence type="ECO:0000313" key="5">
    <source>
        <dbReference type="Proteomes" id="UP000297729"/>
    </source>
</evidence>
<dbReference type="PROSITE" id="PS50012">
    <property type="entry name" value="RCC1_3"/>
    <property type="match status" value="7"/>
</dbReference>
<accession>A0A4Y9SME9</accession>
<dbReference type="InterPro" id="IPR051210">
    <property type="entry name" value="Ub_ligase/GEF_domain"/>
</dbReference>
<dbReference type="InterPro" id="IPR058923">
    <property type="entry name" value="RCC1-like_dom"/>
</dbReference>
<dbReference type="InterPro" id="IPR003343">
    <property type="entry name" value="Big_2"/>
</dbReference>
<gene>
    <name evidence="4" type="ORF">E4L98_08985</name>
</gene>
<dbReference type="Proteomes" id="UP000297729">
    <property type="component" value="Unassembled WGS sequence"/>
</dbReference>
<dbReference type="PROSITE" id="PS00626">
    <property type="entry name" value="RCC1_2"/>
    <property type="match status" value="2"/>
</dbReference>
<dbReference type="SUPFAM" id="SSF50985">
    <property type="entry name" value="RCC1/BLIP-II"/>
    <property type="match status" value="2"/>
</dbReference>
<evidence type="ECO:0000256" key="1">
    <source>
        <dbReference type="ARBA" id="ARBA00022737"/>
    </source>
</evidence>
<dbReference type="InterPro" id="IPR000408">
    <property type="entry name" value="Reg_chr_condens"/>
</dbReference>
<keyword evidence="5" id="KW-1185">Reference proteome</keyword>
<dbReference type="AlphaFoldDB" id="A0A4Y9SME9"/>
<feature type="signal peptide" evidence="2">
    <location>
        <begin position="1"/>
        <end position="22"/>
    </location>
</feature>
<keyword evidence="2" id="KW-0732">Signal</keyword>
<protein>
    <recommendedName>
        <fullName evidence="3">BIG2 domain-containing protein</fullName>
    </recommendedName>
</protein>
<dbReference type="RefSeq" id="WP_135201218.1">
    <property type="nucleotide sequence ID" value="NZ_SPVG01000087.1"/>
</dbReference>
<sequence length="489" mass="49264">MKNFKFSSLLLLPLLAVLAVLAACGGGGGSSDSGTSTPATPTLKSIAVTAANANSTIVINNTLQLTATGTYSDGSSKTLTGLTWATKSGAATVATVAASGIVTAKGSGTETITATSTADNISGSLNVTVIAPWTQVAAGGNQTIGLKADGKLYSWGSNIRGQLGDGSSTGHNTPVTVAGNSNIWKQVAVGEQFAVAIRTDGTLWAWGFNLNGQLGDGSNNDSPVPKQIGSDKTWTFVAAGKRHVAALKTGTGTTPVTALYTWGSNANGQLGDGTTIDKNKPTLVSTGTTATSWLAVAVGDNHTVAIQKDQTLWAWGDNSAGQIGNGATSSTAVSAPVQIGTAQWVLVAAGSMHTLAIKSDNTLWAWGQGGDGQVGNNGQGVVTAPVQIGTNNNWARVAGGVSHSVGVQNDGTLWAWGSNAEGQLGTGGTDSLFPVQVGTLNTWKAVSAGAAHTAAMNADNTLWTWGRNADGQLGNGSNTLSSVPVKVPY</sequence>
<dbReference type="OrthoDB" id="8577868at2"/>
<dbReference type="PANTHER" id="PTHR22870">
    <property type="entry name" value="REGULATOR OF CHROMOSOME CONDENSATION"/>
    <property type="match status" value="1"/>
</dbReference>
<feature type="domain" description="BIG2" evidence="3">
    <location>
        <begin position="42"/>
        <end position="126"/>
    </location>
</feature>
<reference evidence="4 5" key="1">
    <citation type="submission" date="2019-03" db="EMBL/GenBank/DDBJ databases">
        <title>Draft Genome Sequence of Duganella callidus sp. nov., a Novel Duganella Species Isolated from Cultivated Soil.</title>
        <authorList>
            <person name="Raths R."/>
            <person name="Peta V."/>
            <person name="Bucking H."/>
        </authorList>
    </citation>
    <scope>NUCLEOTIDE SEQUENCE [LARGE SCALE GENOMIC DNA]</scope>
    <source>
        <strain evidence="4 5">DN04</strain>
    </source>
</reference>
<organism evidence="4 5">
    <name type="scientific">Duganella callida</name>
    <dbReference type="NCBI Taxonomy" id="2561932"/>
    <lineage>
        <taxon>Bacteria</taxon>
        <taxon>Pseudomonadati</taxon>
        <taxon>Pseudomonadota</taxon>
        <taxon>Betaproteobacteria</taxon>
        <taxon>Burkholderiales</taxon>
        <taxon>Oxalobacteraceae</taxon>
        <taxon>Telluria group</taxon>
        <taxon>Duganella</taxon>
    </lineage>
</organism>
<keyword evidence="1" id="KW-0677">Repeat</keyword>
<evidence type="ECO:0000313" key="4">
    <source>
        <dbReference type="EMBL" id="TFW25756.1"/>
    </source>
</evidence>
<proteinExistence type="predicted"/>
<dbReference type="InterPro" id="IPR009091">
    <property type="entry name" value="RCC1/BLIP-II"/>
</dbReference>
<dbReference type="SMART" id="SM00635">
    <property type="entry name" value="BID_2"/>
    <property type="match status" value="1"/>
</dbReference>
<dbReference type="EMBL" id="SPVG01000087">
    <property type="protein sequence ID" value="TFW25756.1"/>
    <property type="molecule type" value="Genomic_DNA"/>
</dbReference>
<dbReference type="Pfam" id="PF00415">
    <property type="entry name" value="RCC1"/>
    <property type="match status" value="1"/>
</dbReference>
<dbReference type="Pfam" id="PF25390">
    <property type="entry name" value="WD40_RLD"/>
    <property type="match status" value="1"/>
</dbReference>
<feature type="chain" id="PRO_5021340329" description="BIG2 domain-containing protein" evidence="2">
    <location>
        <begin position="23"/>
        <end position="489"/>
    </location>
</feature>